<feature type="signal peptide" evidence="1">
    <location>
        <begin position="1"/>
        <end position="25"/>
    </location>
</feature>
<feature type="chain" id="PRO_5046232426" evidence="1">
    <location>
        <begin position="26"/>
        <end position="197"/>
    </location>
</feature>
<proteinExistence type="predicted"/>
<sequence length="197" mass="21187">MTFQIRRLALPAMGVSLLLAGCASSAPPLSFYTLGTPNGPAAASLPSLSAHTPTVQIARVVLPDYMDTQDMVLRDQEKIVRSDKGRWATRLSVGVTDLITNQIALSHPDELITDQPVPEAATWRVQINISRFDIDTHGQAILDANWSVLPADMKQPIVKQRAHIVTSGSVSSDANVASLMRKLVVILAGQINSSLPS</sequence>
<dbReference type="InterPro" id="IPR005586">
    <property type="entry name" value="ABC_trans_aux"/>
</dbReference>
<dbReference type="Gene3D" id="3.40.50.10610">
    <property type="entry name" value="ABC-type transport auxiliary lipoprotein component"/>
    <property type="match status" value="1"/>
</dbReference>
<keyword evidence="1" id="KW-0732">Signal</keyword>
<protein>
    <submittedName>
        <fullName evidence="3">PqiC family protein</fullName>
    </submittedName>
</protein>
<name>A0ABT3QGQ9_9PROT</name>
<evidence type="ECO:0000313" key="4">
    <source>
        <dbReference type="Proteomes" id="UP001301152"/>
    </source>
</evidence>
<dbReference type="Proteomes" id="UP001301152">
    <property type="component" value="Unassembled WGS sequence"/>
</dbReference>
<comment type="caution">
    <text evidence="3">The sequence shown here is derived from an EMBL/GenBank/DDBJ whole genome shotgun (WGS) entry which is preliminary data.</text>
</comment>
<keyword evidence="4" id="KW-1185">Reference proteome</keyword>
<accession>A0ABT3QGQ9</accession>
<evidence type="ECO:0000256" key="1">
    <source>
        <dbReference type="SAM" id="SignalP"/>
    </source>
</evidence>
<dbReference type="RefSeq" id="WP_173560205.1">
    <property type="nucleotide sequence ID" value="NZ_JAPIUZ010000006.1"/>
</dbReference>
<gene>
    <name evidence="3" type="ORF">OQ497_10935</name>
</gene>
<dbReference type="Pfam" id="PF03886">
    <property type="entry name" value="ABC_trans_aux"/>
    <property type="match status" value="1"/>
</dbReference>
<organism evidence="3 4">
    <name type="scientific">Acetobacter thailandicus</name>
    <dbReference type="NCBI Taxonomy" id="1502842"/>
    <lineage>
        <taxon>Bacteria</taxon>
        <taxon>Pseudomonadati</taxon>
        <taxon>Pseudomonadota</taxon>
        <taxon>Alphaproteobacteria</taxon>
        <taxon>Acetobacterales</taxon>
        <taxon>Acetobacteraceae</taxon>
        <taxon>Acetobacter</taxon>
    </lineage>
</organism>
<dbReference type="PROSITE" id="PS51257">
    <property type="entry name" value="PROKAR_LIPOPROTEIN"/>
    <property type="match status" value="1"/>
</dbReference>
<dbReference type="EMBL" id="JAPIUZ010000006">
    <property type="protein sequence ID" value="MCX2564468.1"/>
    <property type="molecule type" value="Genomic_DNA"/>
</dbReference>
<dbReference type="SUPFAM" id="SSF159594">
    <property type="entry name" value="XCC0632-like"/>
    <property type="match status" value="1"/>
</dbReference>
<evidence type="ECO:0000313" key="3">
    <source>
        <dbReference type="EMBL" id="MCX2564468.1"/>
    </source>
</evidence>
<reference evidence="3 4" key="1">
    <citation type="submission" date="2022-11" db="EMBL/GenBank/DDBJ databases">
        <title>Genome sequencing of Acetobacter type strain.</title>
        <authorList>
            <person name="Heo J."/>
            <person name="Lee D."/>
            <person name="Han B.-H."/>
            <person name="Hong S.-B."/>
            <person name="Kwon S.-W."/>
        </authorList>
    </citation>
    <scope>NUCLEOTIDE SEQUENCE [LARGE SCALE GENOMIC DNA]</scope>
    <source>
        <strain evidence="3 4">KACC 21253</strain>
    </source>
</reference>
<feature type="domain" description="ABC-type transport auxiliary lipoprotein component" evidence="2">
    <location>
        <begin position="32"/>
        <end position="191"/>
    </location>
</feature>
<evidence type="ECO:0000259" key="2">
    <source>
        <dbReference type="Pfam" id="PF03886"/>
    </source>
</evidence>